<feature type="domain" description="Suppressor of fused-like" evidence="1">
    <location>
        <begin position="55"/>
        <end position="242"/>
    </location>
</feature>
<keyword evidence="4" id="KW-1185">Reference proteome</keyword>
<dbReference type="GO" id="GO:0005737">
    <property type="term" value="C:cytoplasm"/>
    <property type="evidence" value="ECO:0007669"/>
    <property type="project" value="TreeGrafter"/>
</dbReference>
<dbReference type="PANTHER" id="PTHR10928:SF2">
    <property type="entry name" value="SUPPRESSOR OF FUSED HOMOLOG"/>
    <property type="match status" value="1"/>
</dbReference>
<dbReference type="Gene3D" id="3.30.1360.230">
    <property type="entry name" value="Sufu, C-terminal domain"/>
    <property type="match status" value="1"/>
</dbReference>
<dbReference type="Pfam" id="PF05076">
    <property type="entry name" value="SUFU"/>
    <property type="match status" value="1"/>
</dbReference>
<reference evidence="4" key="1">
    <citation type="submission" date="2017-01" db="EMBL/GenBank/DDBJ databases">
        <title>Comparative genomics of anhydrobiosis in the tardigrade Hypsibius dujardini.</title>
        <authorList>
            <person name="Yoshida Y."/>
            <person name="Koutsovoulos G."/>
            <person name="Laetsch D."/>
            <person name="Stevens L."/>
            <person name="Kumar S."/>
            <person name="Horikawa D."/>
            <person name="Ishino K."/>
            <person name="Komine S."/>
            <person name="Tomita M."/>
            <person name="Blaxter M."/>
            <person name="Arakawa K."/>
        </authorList>
    </citation>
    <scope>NUCLEOTIDE SEQUENCE [LARGE SCALE GENOMIC DNA]</scope>
    <source>
        <strain evidence="4">Z151</strain>
    </source>
</reference>
<accession>A0A1W0WRT0</accession>
<evidence type="ECO:0000259" key="1">
    <source>
        <dbReference type="Pfam" id="PF05076"/>
    </source>
</evidence>
<dbReference type="Proteomes" id="UP000192578">
    <property type="component" value="Unassembled WGS sequence"/>
</dbReference>
<dbReference type="InterPro" id="IPR037181">
    <property type="entry name" value="SUFU_N"/>
</dbReference>
<dbReference type="InterPro" id="IPR038489">
    <property type="entry name" value="SUFU_C_sf"/>
</dbReference>
<evidence type="ECO:0000313" key="4">
    <source>
        <dbReference type="Proteomes" id="UP000192578"/>
    </source>
</evidence>
<dbReference type="PIRSF" id="PIRSF011844">
    <property type="entry name" value="Suppressor_of_fused_protein"/>
    <property type="match status" value="1"/>
</dbReference>
<dbReference type="PANTHER" id="PTHR10928">
    <property type="entry name" value="SUPPRESSOR OF FUSED"/>
    <property type="match status" value="1"/>
</dbReference>
<dbReference type="InterPro" id="IPR020941">
    <property type="entry name" value="SUFU-like_domain"/>
</dbReference>
<dbReference type="EMBL" id="MTYJ01000055">
    <property type="protein sequence ID" value="OQV17904.1"/>
    <property type="molecule type" value="Genomic_DNA"/>
</dbReference>
<evidence type="ECO:0000259" key="2">
    <source>
        <dbReference type="Pfam" id="PF12470"/>
    </source>
</evidence>
<dbReference type="SUPFAM" id="SSF103359">
    <property type="entry name" value="Suppressor of Fused, N-terminal domain"/>
    <property type="match status" value="1"/>
</dbReference>
<dbReference type="OrthoDB" id="10038834at2759"/>
<name>A0A1W0WRT0_HYPEX</name>
<comment type="caution">
    <text evidence="3">The sequence shown here is derived from an EMBL/GenBank/DDBJ whole genome shotgun (WGS) entry which is preliminary data.</text>
</comment>
<feature type="domain" description="Suppressor of fused C-terminal" evidence="2">
    <location>
        <begin position="256"/>
        <end position="426"/>
    </location>
</feature>
<evidence type="ECO:0000313" key="3">
    <source>
        <dbReference type="EMBL" id="OQV17904.1"/>
    </source>
</evidence>
<dbReference type="AlphaFoldDB" id="A0A1W0WRT0"/>
<dbReference type="InterPro" id="IPR007768">
    <property type="entry name" value="Suppressor_of_fused"/>
</dbReference>
<dbReference type="InterPro" id="IPR016591">
    <property type="entry name" value="Suppressor_of_fused_euk"/>
</dbReference>
<protein>
    <submittedName>
        <fullName evidence="3">Suppressor of fused-like protein</fullName>
    </submittedName>
</protein>
<sequence>MTAKATSSLTGTATAAPSTSIPPGITAVLNVCRRIYPTQPNPLQASPSVKFWLGGPDPLDYISMYLNAGAEHLAIPEHWHYVTFGLSDLYGDGRIHPLEEQHPDEMDVDGPISGFGFELTFRLKRAAGELTPPLWPADFLQDLARYIFSSSNVFVPGDHVSWHRALDGGENSQSKIQHVLMTTDPQMARVVSPSGRVEFVQAVGVCKEELEAAQHWNGRGVLELLRSCKTACGPMWITDIRRDRSIFELDSHLALSVQDGINRDGSDLSGVSCSCRWTEIRRHKHSRSGRSLSLSDTNQIRAALQNGLADNDPSHIKFLDSVHLSFNQEAGSLLGLALCGRLLHGRHFTFRNVTTDHAITFVAEEVRGTAVSRERPLAVAGNWLQVYLQEKDIMEMAADVRVLTMPEKFLPYRLFSWPNLRLNVTVCKDETLFAI</sequence>
<dbReference type="InterPro" id="IPR024314">
    <property type="entry name" value="SUFU_C"/>
</dbReference>
<dbReference type="Pfam" id="PF12470">
    <property type="entry name" value="SUFU_C"/>
    <property type="match status" value="1"/>
</dbReference>
<gene>
    <name evidence="3" type="ORF">BV898_08033</name>
</gene>
<dbReference type="GO" id="GO:0005634">
    <property type="term" value="C:nucleus"/>
    <property type="evidence" value="ECO:0007669"/>
    <property type="project" value="TreeGrafter"/>
</dbReference>
<proteinExistence type="predicted"/>
<organism evidence="3 4">
    <name type="scientific">Hypsibius exemplaris</name>
    <name type="common">Freshwater tardigrade</name>
    <dbReference type="NCBI Taxonomy" id="2072580"/>
    <lineage>
        <taxon>Eukaryota</taxon>
        <taxon>Metazoa</taxon>
        <taxon>Ecdysozoa</taxon>
        <taxon>Tardigrada</taxon>
        <taxon>Eutardigrada</taxon>
        <taxon>Parachela</taxon>
        <taxon>Hypsibioidea</taxon>
        <taxon>Hypsibiidae</taxon>
        <taxon>Hypsibius</taxon>
    </lineage>
</organism>